<evidence type="ECO:0000313" key="3">
    <source>
        <dbReference type="WBParaSite" id="maker-PairedContig_799-snap-gene-0.11-mRNA-1"/>
    </source>
</evidence>
<dbReference type="GO" id="GO:0005886">
    <property type="term" value="C:plasma membrane"/>
    <property type="evidence" value="ECO:0007669"/>
    <property type="project" value="TreeGrafter"/>
</dbReference>
<organism evidence="3">
    <name type="scientific">Wuchereria bancrofti</name>
    <dbReference type="NCBI Taxonomy" id="6293"/>
    <lineage>
        <taxon>Eukaryota</taxon>
        <taxon>Metazoa</taxon>
        <taxon>Ecdysozoa</taxon>
        <taxon>Nematoda</taxon>
        <taxon>Chromadorea</taxon>
        <taxon>Rhabditida</taxon>
        <taxon>Spirurina</taxon>
        <taxon>Spiruromorpha</taxon>
        <taxon>Filarioidea</taxon>
        <taxon>Onchocercidae</taxon>
        <taxon>Wuchereria</taxon>
    </lineage>
</organism>
<dbReference type="PANTHER" id="PTHR24112">
    <property type="entry name" value="LEUCINE-RICH REPEAT, ISOFORM F-RELATED"/>
    <property type="match status" value="1"/>
</dbReference>
<dbReference type="Pfam" id="PF17888">
    <property type="entry name" value="Carm_PH"/>
    <property type="match status" value="1"/>
</dbReference>
<dbReference type="InterPro" id="IPR032675">
    <property type="entry name" value="LRR_dom_sf"/>
</dbReference>
<dbReference type="AlphaFoldDB" id="A0A1I8EZH1"/>
<dbReference type="Gene3D" id="2.30.29.30">
    <property type="entry name" value="Pleckstrin-homology domain (PH domain)/Phosphotyrosine-binding domain (PTB)"/>
    <property type="match status" value="1"/>
</dbReference>
<name>A0A1I8EZH1_WUCBA</name>
<dbReference type="GO" id="GO:0034315">
    <property type="term" value="P:regulation of Arp2/3 complex-mediated actin nucleation"/>
    <property type="evidence" value="ECO:0007669"/>
    <property type="project" value="TreeGrafter"/>
</dbReference>
<accession>A0A1I8EZH1</accession>
<evidence type="ECO:0000259" key="2">
    <source>
        <dbReference type="Pfam" id="PF17888"/>
    </source>
</evidence>
<dbReference type="PANTHER" id="PTHR24112:SF66">
    <property type="entry name" value="LEUCINE-RICH REPEAT, ISOFORM F"/>
    <property type="match status" value="1"/>
</dbReference>
<reference evidence="3" key="1">
    <citation type="submission" date="2016-11" db="UniProtKB">
        <authorList>
            <consortium name="WormBaseParasite"/>
        </authorList>
    </citation>
    <scope>IDENTIFICATION</scope>
    <source>
        <strain evidence="3">pt0022</strain>
    </source>
</reference>
<sequence>MSLSRGVLTELCSYVQEKCNTIFGSKFWDCRLACSVEYGTKTDKFENRIFALSKFRVFILHGKTPSSLKIDRTFHILSIRVIQIVNDNEVCFGLDESFLGKRRIFIRLANGSKNIALSVLSALKHYFPDIIQNLRNLLELIPPDLYDKFWFLPSSRPYLPCHNFRRSYAAICDYYDQPFRDEVVWDVEKIYATHGIHILRLDDFTHLLPRDLLSIVSVCQYSCYFTGLCIDDVRLGSDLVDIILSVVRNSRSLKVLILRNCALPKDFITSFSNALQSNASSLEEVDFSKNVLDDKKGFVALSSLLSKLTSLQSLTLSECAMSEKSVNQVCCGILQGIKANTIPDCKFLATLDFSGNNLKDDVSDLLQLLSLCISLRILNLSGTGINIDKLWGSLIYGGLQLEILKLAGCQTGRRNKESAQQMKEYFSTAVALKELDFSNTTLNADILKVALLLGLASNQQLKPFTLHLNNICDRSSMAVLETCLIGVDVCTLSLKDNNLDSELLPVVLATSQMHHLTKLDLSGANFPNCKRGAKNTTMVSNILLEIVKLVGEDDSRLNELLIADCRLGSHLSILLNTLGVSSSLHYLDISGNEMGNFGARLLAKALQINTSLETVLIDKNQITGDGYVDIAHSLILNSTLISLPFPVIDVAESLNRTDRGKTLAALTEIEACIEKNRAGRSHSEKQYICSIIASKQEIESCDGGNSKIGFEELKQSLNGIDLSEQLDIELEKAAYDVMSRLDDVLLSGVKQALHPIMKAAEKEGLSERTLSIKCSSLSRTALMNNITSYFKTKWKLISETVQGIVNDYRVQCNNTAKNDVGMQNGNHGSSSASATNSVKLVTVRSHRPKSVISELSNDDMGEKVNLDAPPMPSALNHPSKCRPRPMRNFKRIKPQILLEAQQSYSGSENGENFALYDTAANESITCSPGESEIDAHSSNLSISDECRSGSPTIMRSCAMLLHSQENFTSTGFGVGQQSASSPSANASGAIAPPIVPRRNKPGSSLVPPTLPPKPDQIISIRPVSCTIDSDNRSGRKSVADMARLFSSTDAPFSRRLHTMNKSVSWHNERMSFYAYNKTFICIMLLLIIHDALLYIVQNGI</sequence>
<dbReference type="InterPro" id="IPR051279">
    <property type="entry name" value="PP1-Reg/Actin-Interact_Protein"/>
</dbReference>
<dbReference type="GO" id="GO:0030027">
    <property type="term" value="C:lamellipodium"/>
    <property type="evidence" value="ECO:0007669"/>
    <property type="project" value="TreeGrafter"/>
</dbReference>
<proteinExistence type="predicted"/>
<evidence type="ECO:0000256" key="1">
    <source>
        <dbReference type="SAM" id="MobiDB-lite"/>
    </source>
</evidence>
<dbReference type="WBParaSite" id="maker-PairedContig_799-snap-gene-0.11-mRNA-1">
    <property type="protein sequence ID" value="maker-PairedContig_799-snap-gene-0.11-mRNA-1"/>
    <property type="gene ID" value="maker-PairedContig_799-snap-gene-0.11"/>
</dbReference>
<dbReference type="STRING" id="6293.A0A1I8EZH1"/>
<dbReference type="GO" id="GO:0016477">
    <property type="term" value="P:cell migration"/>
    <property type="evidence" value="ECO:0007669"/>
    <property type="project" value="TreeGrafter"/>
</dbReference>
<feature type="compositionally biased region" description="Low complexity" evidence="1">
    <location>
        <begin position="978"/>
        <end position="992"/>
    </location>
</feature>
<feature type="domain" description="CARMIL pleckstrin homology" evidence="2">
    <location>
        <begin position="30"/>
        <end position="128"/>
    </location>
</feature>
<dbReference type="SUPFAM" id="SSF52047">
    <property type="entry name" value="RNI-like"/>
    <property type="match status" value="2"/>
</dbReference>
<dbReference type="Gene3D" id="3.80.10.10">
    <property type="entry name" value="Ribonuclease Inhibitor"/>
    <property type="match status" value="1"/>
</dbReference>
<dbReference type="InterPro" id="IPR041245">
    <property type="entry name" value="CARMIL_PH"/>
</dbReference>
<feature type="region of interest" description="Disordered" evidence="1">
    <location>
        <begin position="973"/>
        <end position="1011"/>
    </location>
</feature>
<dbReference type="InterPro" id="IPR011993">
    <property type="entry name" value="PH-like_dom_sf"/>
</dbReference>
<protein>
    <submittedName>
        <fullName evidence="3">Carm_PH domain-containing protein</fullName>
    </submittedName>
</protein>
<dbReference type="SMART" id="SM00368">
    <property type="entry name" value="LRR_RI"/>
    <property type="match status" value="3"/>
</dbReference>